<proteinExistence type="predicted"/>
<protein>
    <submittedName>
        <fullName evidence="1">Uncharacterized protein</fullName>
    </submittedName>
</protein>
<comment type="caution">
    <text evidence="1">The sequence shown here is derived from an EMBL/GenBank/DDBJ whole genome shotgun (WGS) entry which is preliminary data.</text>
</comment>
<reference evidence="1" key="2">
    <citation type="submission" date="2020-11" db="EMBL/GenBank/DDBJ databases">
        <authorList>
            <person name="McCartney M.A."/>
            <person name="Auch B."/>
            <person name="Kono T."/>
            <person name="Mallez S."/>
            <person name="Becker A."/>
            <person name="Gohl D.M."/>
            <person name="Silverstein K.A.T."/>
            <person name="Koren S."/>
            <person name="Bechman K.B."/>
            <person name="Herman A."/>
            <person name="Abrahante J.E."/>
            <person name="Garbe J."/>
        </authorList>
    </citation>
    <scope>NUCLEOTIDE SEQUENCE</scope>
    <source>
        <strain evidence="1">Duluth1</strain>
        <tissue evidence="1">Whole animal</tissue>
    </source>
</reference>
<name>A0A9D4NH94_DREPO</name>
<dbReference type="EMBL" id="JAIWYP010000001">
    <property type="protein sequence ID" value="KAH3894281.1"/>
    <property type="molecule type" value="Genomic_DNA"/>
</dbReference>
<keyword evidence="2" id="KW-1185">Reference proteome</keyword>
<organism evidence="1 2">
    <name type="scientific">Dreissena polymorpha</name>
    <name type="common">Zebra mussel</name>
    <name type="synonym">Mytilus polymorpha</name>
    <dbReference type="NCBI Taxonomy" id="45954"/>
    <lineage>
        <taxon>Eukaryota</taxon>
        <taxon>Metazoa</taxon>
        <taxon>Spiralia</taxon>
        <taxon>Lophotrochozoa</taxon>
        <taxon>Mollusca</taxon>
        <taxon>Bivalvia</taxon>
        <taxon>Autobranchia</taxon>
        <taxon>Heteroconchia</taxon>
        <taxon>Euheterodonta</taxon>
        <taxon>Imparidentia</taxon>
        <taxon>Neoheterodontei</taxon>
        <taxon>Myida</taxon>
        <taxon>Dreissenoidea</taxon>
        <taxon>Dreissenidae</taxon>
        <taxon>Dreissena</taxon>
    </lineage>
</organism>
<dbReference type="AlphaFoldDB" id="A0A9D4NH94"/>
<evidence type="ECO:0000313" key="2">
    <source>
        <dbReference type="Proteomes" id="UP000828390"/>
    </source>
</evidence>
<sequence>MDFTKSLAAYRVSGSETSLLKVNMEYLRKVWRGNTWIESSDFDTTLIVHVQFKPSLCVLLFYRKYCNNCNGMIQMYMDHGQSCKRMTQPYMGHITWLGKSPYKPTRNVIAGKSPAICIVAKMGHI</sequence>
<reference evidence="1" key="1">
    <citation type="journal article" date="2019" name="bioRxiv">
        <title>The Genome of the Zebra Mussel, Dreissena polymorpha: A Resource for Invasive Species Research.</title>
        <authorList>
            <person name="McCartney M.A."/>
            <person name="Auch B."/>
            <person name="Kono T."/>
            <person name="Mallez S."/>
            <person name="Zhang Y."/>
            <person name="Obille A."/>
            <person name="Becker A."/>
            <person name="Abrahante J.E."/>
            <person name="Garbe J."/>
            <person name="Badalamenti J.P."/>
            <person name="Herman A."/>
            <person name="Mangelson H."/>
            <person name="Liachko I."/>
            <person name="Sullivan S."/>
            <person name="Sone E.D."/>
            <person name="Koren S."/>
            <person name="Silverstein K.A.T."/>
            <person name="Beckman K.B."/>
            <person name="Gohl D.M."/>
        </authorList>
    </citation>
    <scope>NUCLEOTIDE SEQUENCE</scope>
    <source>
        <strain evidence="1">Duluth1</strain>
        <tissue evidence="1">Whole animal</tissue>
    </source>
</reference>
<accession>A0A9D4NH94</accession>
<gene>
    <name evidence="1" type="ORF">DPMN_018438</name>
</gene>
<dbReference type="Proteomes" id="UP000828390">
    <property type="component" value="Unassembled WGS sequence"/>
</dbReference>
<evidence type="ECO:0000313" key="1">
    <source>
        <dbReference type="EMBL" id="KAH3894281.1"/>
    </source>
</evidence>